<evidence type="ECO:0000313" key="8">
    <source>
        <dbReference type="EMBL" id="OMJ91776.1"/>
    </source>
</evidence>
<dbReference type="GO" id="GO:0019185">
    <property type="term" value="C:snRNA-activating protein complex"/>
    <property type="evidence" value="ECO:0007669"/>
    <property type="project" value="TreeGrafter"/>
</dbReference>
<dbReference type="InterPro" id="IPR001005">
    <property type="entry name" value="SANT/Myb"/>
</dbReference>
<dbReference type="GO" id="GO:0001006">
    <property type="term" value="F:RNA polymerase III type 3 promoter sequence-specific DNA binding"/>
    <property type="evidence" value="ECO:0007669"/>
    <property type="project" value="TreeGrafter"/>
</dbReference>
<feature type="domain" description="Myb-like" evidence="6">
    <location>
        <begin position="4"/>
        <end position="55"/>
    </location>
</feature>
<gene>
    <name evidence="8" type="ORF">SteCoe_5556</name>
</gene>
<evidence type="ECO:0000256" key="4">
    <source>
        <dbReference type="ARBA" id="ARBA00023163"/>
    </source>
</evidence>
<evidence type="ECO:0000256" key="1">
    <source>
        <dbReference type="ARBA" id="ARBA00022737"/>
    </source>
</evidence>
<proteinExistence type="predicted"/>
<dbReference type="Proteomes" id="UP000187209">
    <property type="component" value="Unassembled WGS sequence"/>
</dbReference>
<evidence type="ECO:0000256" key="3">
    <source>
        <dbReference type="ARBA" id="ARBA00023125"/>
    </source>
</evidence>
<dbReference type="Pfam" id="PF00249">
    <property type="entry name" value="Myb_DNA-binding"/>
    <property type="match status" value="1"/>
</dbReference>
<dbReference type="InterPro" id="IPR017930">
    <property type="entry name" value="Myb_dom"/>
</dbReference>
<feature type="domain" description="HTH myb-type" evidence="7">
    <location>
        <begin position="60"/>
        <end position="111"/>
    </location>
</feature>
<dbReference type="EMBL" id="MPUH01000074">
    <property type="protein sequence ID" value="OMJ91776.1"/>
    <property type="molecule type" value="Genomic_DNA"/>
</dbReference>
<keyword evidence="5" id="KW-0539">Nucleus</keyword>
<keyword evidence="9" id="KW-1185">Reference proteome</keyword>
<evidence type="ECO:0000256" key="2">
    <source>
        <dbReference type="ARBA" id="ARBA00023015"/>
    </source>
</evidence>
<dbReference type="InterPro" id="IPR051575">
    <property type="entry name" value="Myb-like_DNA-bd"/>
</dbReference>
<dbReference type="PANTHER" id="PTHR46621">
    <property type="entry name" value="SNRNA-ACTIVATING PROTEIN COMPLEX SUBUNIT 4"/>
    <property type="match status" value="1"/>
</dbReference>
<evidence type="ECO:0000259" key="6">
    <source>
        <dbReference type="PROSITE" id="PS50090"/>
    </source>
</evidence>
<evidence type="ECO:0000259" key="7">
    <source>
        <dbReference type="PROSITE" id="PS51294"/>
    </source>
</evidence>
<dbReference type="SMART" id="SM00717">
    <property type="entry name" value="SANT"/>
    <property type="match status" value="3"/>
</dbReference>
<dbReference type="SUPFAM" id="SSF46689">
    <property type="entry name" value="Homeodomain-like"/>
    <property type="match status" value="2"/>
</dbReference>
<feature type="domain" description="Myb-like" evidence="6">
    <location>
        <begin position="56"/>
        <end position="107"/>
    </location>
</feature>
<keyword evidence="1" id="KW-0677">Repeat</keyword>
<dbReference type="OrthoDB" id="2143914at2759"/>
<dbReference type="GO" id="GO:0042796">
    <property type="term" value="P:snRNA transcription by RNA polymerase III"/>
    <property type="evidence" value="ECO:0007669"/>
    <property type="project" value="TreeGrafter"/>
</dbReference>
<dbReference type="Pfam" id="PF13921">
    <property type="entry name" value="Myb_DNA-bind_6"/>
    <property type="match status" value="1"/>
</dbReference>
<dbReference type="GO" id="GO:0000978">
    <property type="term" value="F:RNA polymerase II cis-regulatory region sequence-specific DNA binding"/>
    <property type="evidence" value="ECO:0007669"/>
    <property type="project" value="TreeGrafter"/>
</dbReference>
<organism evidence="8 9">
    <name type="scientific">Stentor coeruleus</name>
    <dbReference type="NCBI Taxonomy" id="5963"/>
    <lineage>
        <taxon>Eukaryota</taxon>
        <taxon>Sar</taxon>
        <taxon>Alveolata</taxon>
        <taxon>Ciliophora</taxon>
        <taxon>Postciliodesmatophora</taxon>
        <taxon>Heterotrichea</taxon>
        <taxon>Heterotrichida</taxon>
        <taxon>Stentoridae</taxon>
        <taxon>Stentor</taxon>
    </lineage>
</organism>
<accession>A0A1R2CRY2</accession>
<dbReference type="Gene3D" id="1.10.10.60">
    <property type="entry name" value="Homeodomain-like"/>
    <property type="match status" value="3"/>
</dbReference>
<dbReference type="PANTHER" id="PTHR46621:SF1">
    <property type="entry name" value="SNRNA-ACTIVATING PROTEIN COMPLEX SUBUNIT 4"/>
    <property type="match status" value="1"/>
</dbReference>
<reference evidence="8 9" key="1">
    <citation type="submission" date="2016-11" db="EMBL/GenBank/DDBJ databases">
        <title>The macronuclear genome of Stentor coeruleus: a giant cell with tiny introns.</title>
        <authorList>
            <person name="Slabodnick M."/>
            <person name="Ruby J.G."/>
            <person name="Reiff S.B."/>
            <person name="Swart E.C."/>
            <person name="Gosai S."/>
            <person name="Prabakaran S."/>
            <person name="Witkowska E."/>
            <person name="Larue G.E."/>
            <person name="Fisher S."/>
            <person name="Freeman R.M."/>
            <person name="Gunawardena J."/>
            <person name="Chu W."/>
            <person name="Stover N.A."/>
            <person name="Gregory B.D."/>
            <person name="Nowacki M."/>
            <person name="Derisi J."/>
            <person name="Roy S.W."/>
            <person name="Marshall W.F."/>
            <person name="Sood P."/>
        </authorList>
    </citation>
    <scope>NUCLEOTIDE SEQUENCE [LARGE SCALE GENOMIC DNA]</scope>
    <source>
        <strain evidence="8">WM001</strain>
    </source>
</reference>
<feature type="domain" description="HTH myb-type" evidence="7">
    <location>
        <begin position="1"/>
        <end position="59"/>
    </location>
</feature>
<dbReference type="InterPro" id="IPR009057">
    <property type="entry name" value="Homeodomain-like_sf"/>
</dbReference>
<name>A0A1R2CRY2_9CILI</name>
<dbReference type="PROSITE" id="PS50090">
    <property type="entry name" value="MYB_LIKE"/>
    <property type="match status" value="3"/>
</dbReference>
<keyword evidence="4" id="KW-0804">Transcription</keyword>
<feature type="domain" description="Myb-like" evidence="6">
    <location>
        <begin position="108"/>
        <end position="158"/>
    </location>
</feature>
<sequence length="235" mass="28076">MKIFQETRHGKWTEEEDEMLRDAVRIHGEKHWNNISTIVCGRSPIQCLHRWTKILKPGLVKGTWTEEEDLTLKEWVIENGPLKWSLCSKLIQGRSGKQCRERWFNNLDPSIKKGQWTKCEDQIIFDMFKKEGQKWSLISTVLPGRTENSIKNRFYSTIRKFKNAEEKFKKIEEKKSYIDEIELSKNALVLEKFIEDTMRINKNNEENTFDFKKAREVMNNWQVGEITSYIFKHNI</sequence>
<keyword evidence="3" id="KW-0238">DNA-binding</keyword>
<dbReference type="CDD" id="cd00167">
    <property type="entry name" value="SANT"/>
    <property type="match status" value="3"/>
</dbReference>
<keyword evidence="2" id="KW-0805">Transcription regulation</keyword>
<evidence type="ECO:0000313" key="9">
    <source>
        <dbReference type="Proteomes" id="UP000187209"/>
    </source>
</evidence>
<dbReference type="AlphaFoldDB" id="A0A1R2CRY2"/>
<evidence type="ECO:0000256" key="5">
    <source>
        <dbReference type="ARBA" id="ARBA00023242"/>
    </source>
</evidence>
<dbReference type="PROSITE" id="PS51294">
    <property type="entry name" value="HTH_MYB"/>
    <property type="match status" value="3"/>
</dbReference>
<comment type="caution">
    <text evidence="8">The sequence shown here is derived from an EMBL/GenBank/DDBJ whole genome shotgun (WGS) entry which is preliminary data.</text>
</comment>
<dbReference type="GO" id="GO:0042795">
    <property type="term" value="P:snRNA transcription by RNA polymerase II"/>
    <property type="evidence" value="ECO:0007669"/>
    <property type="project" value="TreeGrafter"/>
</dbReference>
<protein>
    <submittedName>
        <fullName evidence="8">Uncharacterized protein</fullName>
    </submittedName>
</protein>
<feature type="domain" description="HTH myb-type" evidence="7">
    <location>
        <begin position="112"/>
        <end position="162"/>
    </location>
</feature>
<dbReference type="FunFam" id="1.10.10.60:FF:000010">
    <property type="entry name" value="Transcriptional activator Myb isoform A"/>
    <property type="match status" value="1"/>
</dbReference>